<dbReference type="AlphaFoldDB" id="A0AAV9CNF0"/>
<evidence type="ECO:0000256" key="1">
    <source>
        <dbReference type="SAM" id="MobiDB-lite"/>
    </source>
</evidence>
<reference evidence="2" key="1">
    <citation type="journal article" date="2023" name="Nat. Commun.">
        <title>Diploid and tetraploid genomes of Acorus and the evolution of monocots.</title>
        <authorList>
            <person name="Ma L."/>
            <person name="Liu K.W."/>
            <person name="Li Z."/>
            <person name="Hsiao Y.Y."/>
            <person name="Qi Y."/>
            <person name="Fu T."/>
            <person name="Tang G.D."/>
            <person name="Zhang D."/>
            <person name="Sun W.H."/>
            <person name="Liu D.K."/>
            <person name="Li Y."/>
            <person name="Chen G.Z."/>
            <person name="Liu X.D."/>
            <person name="Liao X.Y."/>
            <person name="Jiang Y.T."/>
            <person name="Yu X."/>
            <person name="Hao Y."/>
            <person name="Huang J."/>
            <person name="Zhao X.W."/>
            <person name="Ke S."/>
            <person name="Chen Y.Y."/>
            <person name="Wu W.L."/>
            <person name="Hsu J.L."/>
            <person name="Lin Y.F."/>
            <person name="Huang M.D."/>
            <person name="Li C.Y."/>
            <person name="Huang L."/>
            <person name="Wang Z.W."/>
            <person name="Zhao X."/>
            <person name="Zhong W.Y."/>
            <person name="Peng D.H."/>
            <person name="Ahmad S."/>
            <person name="Lan S."/>
            <person name="Zhang J.S."/>
            <person name="Tsai W.C."/>
            <person name="Van de Peer Y."/>
            <person name="Liu Z.J."/>
        </authorList>
    </citation>
    <scope>NUCLEOTIDE SEQUENCE</scope>
    <source>
        <strain evidence="2">CP</strain>
    </source>
</reference>
<accession>A0AAV9CNF0</accession>
<organism evidence="2 3">
    <name type="scientific">Acorus calamus</name>
    <name type="common">Sweet flag</name>
    <dbReference type="NCBI Taxonomy" id="4465"/>
    <lineage>
        <taxon>Eukaryota</taxon>
        <taxon>Viridiplantae</taxon>
        <taxon>Streptophyta</taxon>
        <taxon>Embryophyta</taxon>
        <taxon>Tracheophyta</taxon>
        <taxon>Spermatophyta</taxon>
        <taxon>Magnoliopsida</taxon>
        <taxon>Liliopsida</taxon>
        <taxon>Acoraceae</taxon>
        <taxon>Acorus</taxon>
    </lineage>
</organism>
<feature type="compositionally biased region" description="Basic and acidic residues" evidence="1">
    <location>
        <begin position="18"/>
        <end position="29"/>
    </location>
</feature>
<dbReference type="EMBL" id="JAUJYO010000018">
    <property type="protein sequence ID" value="KAK1290267.1"/>
    <property type="molecule type" value="Genomic_DNA"/>
</dbReference>
<sequence length="71" mass="8242">MGENDLFTHKQARTLGKKTSEEEGMLSDRRRTKPTPNQPPRHVVRPPPTSNLDKNGLEWKRSDGEQEFIRD</sequence>
<evidence type="ECO:0000313" key="2">
    <source>
        <dbReference type="EMBL" id="KAK1290267.1"/>
    </source>
</evidence>
<gene>
    <name evidence="2" type="ORF">QJS10_CPB18g00640</name>
</gene>
<keyword evidence="3" id="KW-1185">Reference proteome</keyword>
<reference evidence="2" key="2">
    <citation type="submission" date="2023-06" db="EMBL/GenBank/DDBJ databases">
        <authorList>
            <person name="Ma L."/>
            <person name="Liu K.-W."/>
            <person name="Li Z."/>
            <person name="Hsiao Y.-Y."/>
            <person name="Qi Y."/>
            <person name="Fu T."/>
            <person name="Tang G."/>
            <person name="Zhang D."/>
            <person name="Sun W.-H."/>
            <person name="Liu D.-K."/>
            <person name="Li Y."/>
            <person name="Chen G.-Z."/>
            <person name="Liu X.-D."/>
            <person name="Liao X.-Y."/>
            <person name="Jiang Y.-T."/>
            <person name="Yu X."/>
            <person name="Hao Y."/>
            <person name="Huang J."/>
            <person name="Zhao X.-W."/>
            <person name="Ke S."/>
            <person name="Chen Y.-Y."/>
            <person name="Wu W.-L."/>
            <person name="Hsu J.-L."/>
            <person name="Lin Y.-F."/>
            <person name="Huang M.-D."/>
            <person name="Li C.-Y."/>
            <person name="Huang L."/>
            <person name="Wang Z.-W."/>
            <person name="Zhao X."/>
            <person name="Zhong W.-Y."/>
            <person name="Peng D.-H."/>
            <person name="Ahmad S."/>
            <person name="Lan S."/>
            <person name="Zhang J.-S."/>
            <person name="Tsai W.-C."/>
            <person name="Van De Peer Y."/>
            <person name="Liu Z.-J."/>
        </authorList>
    </citation>
    <scope>NUCLEOTIDE SEQUENCE</scope>
    <source>
        <strain evidence="2">CP</strain>
        <tissue evidence="2">Leaves</tissue>
    </source>
</reference>
<protein>
    <submittedName>
        <fullName evidence="2">Uncharacterized protein</fullName>
    </submittedName>
</protein>
<name>A0AAV9CNF0_ACOCL</name>
<proteinExistence type="predicted"/>
<feature type="region of interest" description="Disordered" evidence="1">
    <location>
        <begin position="1"/>
        <end position="71"/>
    </location>
</feature>
<comment type="caution">
    <text evidence="2">The sequence shown here is derived from an EMBL/GenBank/DDBJ whole genome shotgun (WGS) entry which is preliminary data.</text>
</comment>
<evidence type="ECO:0000313" key="3">
    <source>
        <dbReference type="Proteomes" id="UP001180020"/>
    </source>
</evidence>
<feature type="compositionally biased region" description="Basic and acidic residues" evidence="1">
    <location>
        <begin position="55"/>
        <end position="71"/>
    </location>
</feature>
<dbReference type="Proteomes" id="UP001180020">
    <property type="component" value="Unassembled WGS sequence"/>
</dbReference>